<protein>
    <submittedName>
        <fullName evidence="3">Secreted protein</fullName>
    </submittedName>
</protein>
<reference evidence="2" key="1">
    <citation type="journal article" date="2013" name="Genetics">
        <title>The draft genome and transcriptome of Panagrellus redivivus are shaped by the harsh demands of a free-living lifestyle.</title>
        <authorList>
            <person name="Srinivasan J."/>
            <person name="Dillman A.R."/>
            <person name="Macchietto M.G."/>
            <person name="Heikkinen L."/>
            <person name="Lakso M."/>
            <person name="Fracchia K.M."/>
            <person name="Antoshechkin I."/>
            <person name="Mortazavi A."/>
            <person name="Wong G."/>
            <person name="Sternberg P.W."/>
        </authorList>
    </citation>
    <scope>NUCLEOTIDE SEQUENCE [LARGE SCALE GENOMIC DNA]</scope>
    <source>
        <strain evidence="2">MT8872</strain>
    </source>
</reference>
<reference evidence="3" key="2">
    <citation type="submission" date="2020-10" db="UniProtKB">
        <authorList>
            <consortium name="WormBaseParasite"/>
        </authorList>
    </citation>
    <scope>IDENTIFICATION</scope>
</reference>
<feature type="region of interest" description="Disordered" evidence="1">
    <location>
        <begin position="36"/>
        <end position="59"/>
    </location>
</feature>
<dbReference type="Proteomes" id="UP000492821">
    <property type="component" value="Unassembled WGS sequence"/>
</dbReference>
<evidence type="ECO:0000256" key="1">
    <source>
        <dbReference type="SAM" id="MobiDB-lite"/>
    </source>
</evidence>
<sequence>MVVKALPASVLCRFPRIVALSNRRKAHPNAKFKDTATSMDADQPQGHCHYSVSSPHESPKDVSMQIRFSQSSKQIHRDRIARRVLQKARMTA</sequence>
<name>A0A7E4VTT4_PANRE</name>
<dbReference type="AlphaFoldDB" id="A0A7E4VTT4"/>
<evidence type="ECO:0000313" key="2">
    <source>
        <dbReference type="Proteomes" id="UP000492821"/>
    </source>
</evidence>
<proteinExistence type="predicted"/>
<evidence type="ECO:0000313" key="3">
    <source>
        <dbReference type="WBParaSite" id="Pan_g322.t1"/>
    </source>
</evidence>
<organism evidence="2 3">
    <name type="scientific">Panagrellus redivivus</name>
    <name type="common">Microworm</name>
    <dbReference type="NCBI Taxonomy" id="6233"/>
    <lineage>
        <taxon>Eukaryota</taxon>
        <taxon>Metazoa</taxon>
        <taxon>Ecdysozoa</taxon>
        <taxon>Nematoda</taxon>
        <taxon>Chromadorea</taxon>
        <taxon>Rhabditida</taxon>
        <taxon>Tylenchina</taxon>
        <taxon>Panagrolaimomorpha</taxon>
        <taxon>Panagrolaimoidea</taxon>
        <taxon>Panagrolaimidae</taxon>
        <taxon>Panagrellus</taxon>
    </lineage>
</organism>
<dbReference type="WBParaSite" id="Pan_g322.t1">
    <property type="protein sequence ID" value="Pan_g322.t1"/>
    <property type="gene ID" value="Pan_g322"/>
</dbReference>
<accession>A0A7E4VTT4</accession>
<keyword evidence="2" id="KW-1185">Reference proteome</keyword>